<sequence>MQHSSPDALRNPAVVVAFSGWNDAGNAASDIVAHLIAAYPGFDVGTIDGERYYDFQAARPMLHRAADGPWIEWPAIRFRVVQHPDRDLVVVVGPEPNLLWRTFSAEIVGKIKEFSPELVVFLGAMLSDTPHSRPLPVGTYTSDPHVERRFGMEISDYAGPTGMIGVVSQLMLHERVPAASVWVSVPHYVSTPPNPKAQDALLTELETLLKISLDHASIPEDAERWATAVDQLSQQDPDIAEYIEQLEEARDAEEVEGATGDTIAAELEKFLRKQGDDEPQP</sequence>
<dbReference type="STRING" id="1610493.RPIT_06125"/>
<dbReference type="RefSeq" id="WP_077341591.1">
    <property type="nucleotide sequence ID" value="NZ_CP019605.1"/>
</dbReference>
<proteinExistence type="predicted"/>
<keyword evidence="2" id="KW-1185">Reference proteome</keyword>
<dbReference type="KEGG" id="tfl:RPIT_06125"/>
<gene>
    <name evidence="1" type="ORF">RPIT_06125</name>
</gene>
<dbReference type="Pfam" id="PF09754">
    <property type="entry name" value="PAC2"/>
    <property type="match status" value="1"/>
</dbReference>
<dbReference type="OrthoDB" id="150941at2"/>
<reference evidence="1 2" key="1">
    <citation type="journal article" date="2016" name="Int. J. Syst. Evol. Microbiol.">
        <title>Tessaracoccus flavus sp. nov., isolated from the drainage system of a lindane-producing factory.</title>
        <authorList>
            <person name="Kumari R."/>
            <person name="Singh P."/>
            <person name="Schumann P."/>
            <person name="Lal R."/>
        </authorList>
    </citation>
    <scope>NUCLEOTIDE SEQUENCE [LARGE SCALE GENOMIC DNA]</scope>
    <source>
        <strain evidence="1 2">RP1T</strain>
    </source>
</reference>
<dbReference type="InterPro" id="IPR008492">
    <property type="entry name" value="Rv2714-like"/>
</dbReference>
<evidence type="ECO:0000313" key="1">
    <source>
        <dbReference type="EMBL" id="AQP44440.1"/>
    </source>
</evidence>
<protein>
    <submittedName>
        <fullName evidence="1">Uncharacterized protein</fullName>
    </submittedName>
</protein>
<dbReference type="EMBL" id="CP019605">
    <property type="protein sequence ID" value="AQP44440.1"/>
    <property type="molecule type" value="Genomic_DNA"/>
</dbReference>
<dbReference type="Gene3D" id="3.40.50.10900">
    <property type="entry name" value="PAC-like subunit"/>
    <property type="match status" value="1"/>
</dbReference>
<organism evidence="1 2">
    <name type="scientific">Tessaracoccus flavus</name>
    <dbReference type="NCBI Taxonomy" id="1610493"/>
    <lineage>
        <taxon>Bacteria</taxon>
        <taxon>Bacillati</taxon>
        <taxon>Actinomycetota</taxon>
        <taxon>Actinomycetes</taxon>
        <taxon>Propionibacteriales</taxon>
        <taxon>Propionibacteriaceae</taxon>
        <taxon>Tessaracoccus</taxon>
    </lineage>
</organism>
<dbReference type="PIRSF" id="PIRSF028754">
    <property type="entry name" value="UCP028754"/>
    <property type="match status" value="1"/>
</dbReference>
<dbReference type="InterPro" id="IPR038389">
    <property type="entry name" value="PSMG2_sf"/>
</dbReference>
<dbReference type="InterPro" id="IPR019151">
    <property type="entry name" value="Proteasome_assmbl_chaperone_2"/>
</dbReference>
<dbReference type="Proteomes" id="UP000188324">
    <property type="component" value="Chromosome"/>
</dbReference>
<accession>A0A1Q2CEE2</accession>
<dbReference type="SUPFAM" id="SSF159659">
    <property type="entry name" value="Cgl1923-like"/>
    <property type="match status" value="1"/>
</dbReference>
<evidence type="ECO:0000313" key="2">
    <source>
        <dbReference type="Proteomes" id="UP000188324"/>
    </source>
</evidence>
<name>A0A1Q2CEE2_9ACTN</name>
<dbReference type="AlphaFoldDB" id="A0A1Q2CEE2"/>